<evidence type="ECO:0000256" key="8">
    <source>
        <dbReference type="RuleBase" id="RU365092"/>
    </source>
</evidence>
<evidence type="ECO:0000256" key="5">
    <source>
        <dbReference type="ARBA" id="ARBA00022692"/>
    </source>
</evidence>
<dbReference type="GO" id="GO:0015129">
    <property type="term" value="F:lactate transmembrane transporter activity"/>
    <property type="evidence" value="ECO:0007669"/>
    <property type="project" value="UniProtKB-UniRule"/>
</dbReference>
<evidence type="ECO:0000256" key="7">
    <source>
        <dbReference type="ARBA" id="ARBA00023136"/>
    </source>
</evidence>
<keyword evidence="5 8" id="KW-0812">Transmembrane</keyword>
<evidence type="ECO:0000256" key="6">
    <source>
        <dbReference type="ARBA" id="ARBA00022989"/>
    </source>
</evidence>
<feature type="transmembrane region" description="Helical" evidence="8">
    <location>
        <begin position="146"/>
        <end position="164"/>
    </location>
</feature>
<feature type="transmembrane region" description="Helical" evidence="8">
    <location>
        <begin position="344"/>
        <end position="365"/>
    </location>
</feature>
<evidence type="ECO:0000313" key="10">
    <source>
        <dbReference type="Proteomes" id="UP000239907"/>
    </source>
</evidence>
<dbReference type="EMBL" id="MQWA01000001">
    <property type="protein sequence ID" value="PQJ30425.1"/>
    <property type="molecule type" value="Genomic_DNA"/>
</dbReference>
<evidence type="ECO:0000256" key="1">
    <source>
        <dbReference type="ARBA" id="ARBA00004651"/>
    </source>
</evidence>
<feature type="transmembrane region" description="Helical" evidence="8">
    <location>
        <begin position="466"/>
        <end position="486"/>
    </location>
</feature>
<dbReference type="Pfam" id="PF02652">
    <property type="entry name" value="Lactate_perm"/>
    <property type="match status" value="1"/>
</dbReference>
<comment type="caution">
    <text evidence="9">The sequence shown here is derived from an EMBL/GenBank/DDBJ whole genome shotgun (WGS) entry which is preliminary data.</text>
</comment>
<comment type="subcellular location">
    <subcellularLocation>
        <location evidence="1 8">Cell membrane</location>
        <topology evidence="1 8">Multi-pass membrane protein</topology>
    </subcellularLocation>
</comment>
<evidence type="ECO:0000256" key="4">
    <source>
        <dbReference type="ARBA" id="ARBA00022475"/>
    </source>
</evidence>
<keyword evidence="6 8" id="KW-1133">Transmembrane helix</keyword>
<feature type="transmembrane region" description="Helical" evidence="8">
    <location>
        <begin position="238"/>
        <end position="257"/>
    </location>
</feature>
<feature type="transmembrane region" description="Helical" evidence="8">
    <location>
        <begin position="50"/>
        <end position="76"/>
    </location>
</feature>
<keyword evidence="7 8" id="KW-0472">Membrane</keyword>
<dbReference type="NCBIfam" id="TIGR00795">
    <property type="entry name" value="lctP"/>
    <property type="match status" value="1"/>
</dbReference>
<keyword evidence="10" id="KW-1185">Reference proteome</keyword>
<accession>A0A2S7U5X8</accession>
<feature type="transmembrane region" description="Helical" evidence="8">
    <location>
        <begin position="278"/>
        <end position="299"/>
    </location>
</feature>
<feature type="transmembrane region" description="Helical" evidence="8">
    <location>
        <begin position="26"/>
        <end position="44"/>
    </location>
</feature>
<feature type="transmembrane region" description="Helical" evidence="8">
    <location>
        <begin position="386"/>
        <end position="406"/>
    </location>
</feature>
<feature type="transmembrane region" description="Helical" evidence="8">
    <location>
        <begin position="120"/>
        <end position="139"/>
    </location>
</feature>
<reference evidence="9 10" key="1">
    <citation type="submission" date="2016-12" db="EMBL/GenBank/DDBJ databases">
        <title>Study of bacterial adaptation to deep sea.</title>
        <authorList>
            <person name="Song J."/>
            <person name="Yoshizawa S."/>
            <person name="Kogure K."/>
        </authorList>
    </citation>
    <scope>NUCLEOTIDE SEQUENCE [LARGE SCALE GENOMIC DNA]</scope>
    <source>
        <strain evidence="9 10">SAORIC-165</strain>
    </source>
</reference>
<sequence length="527" mass="56458">MNLIFAAGPILLLIFWMTKKQPVPSAKALPLAALVAYLIAFTWFSQDSQLIHASVISGLLVALTPILIVWSAVFFFHTMEETGAMATIRSWLNHLSGNRVAQVVIIAWSFQFLIEGASGFGTPAALAGPLLVGLGFPALRVAAACLILNTVPVSFGAVGTPVWFGFGQLGLTPVELREVAWKTSLIHTVAACIIPLFALRLLLDWQEIKKNSLFIYLAIGASVIPMFLFSLINSEFPSVVGGLIGLLTTVWLASRGVGLTKEKEILGEHPTTRAVTKALFPLWATVLILLITRIPQLGIRGYLSASEPAWHLPLGNLGDFAVSQSLVISLTDILGTQTSWDHPLLFVPSFIPFILVALLSIPVLGASWDIPLKVWRESTQRIRHPAYALLGALVLVKLLMMGDASSPVMIIGHHLSLIAGSSWPAFASYLGSLGSFFAGSSTISNLTFGPIQQDIAKELHLNQTTILALQSVGGAMGNMIAIHNIVAVSSVLNIANQEGAILRKTILPMLLYGLIAALTGGLIFAFG</sequence>
<comment type="function">
    <text evidence="8">Uptake of L-lactate across the membrane. Can also transport D-lactate and glycolate.</text>
</comment>
<protein>
    <recommendedName>
        <fullName evidence="8">L-lactate permease</fullName>
    </recommendedName>
</protein>
<dbReference type="GO" id="GO:0005886">
    <property type="term" value="C:plasma membrane"/>
    <property type="evidence" value="ECO:0007669"/>
    <property type="project" value="UniProtKB-SubCell"/>
</dbReference>
<comment type="similarity">
    <text evidence="2 8">Belongs to the lactate permease family.</text>
</comment>
<dbReference type="GO" id="GO:0015295">
    <property type="term" value="F:solute:proton symporter activity"/>
    <property type="evidence" value="ECO:0007669"/>
    <property type="project" value="TreeGrafter"/>
</dbReference>
<name>A0A2S7U5X8_9BACT</name>
<dbReference type="PANTHER" id="PTHR30003">
    <property type="entry name" value="L-LACTATE PERMEASE"/>
    <property type="match status" value="1"/>
</dbReference>
<dbReference type="OrthoDB" id="9761056at2"/>
<keyword evidence="3 8" id="KW-0813">Transport</keyword>
<dbReference type="PANTHER" id="PTHR30003:SF0">
    <property type="entry name" value="GLYCOLATE PERMEASE GLCA-RELATED"/>
    <property type="match status" value="1"/>
</dbReference>
<organism evidence="9 10">
    <name type="scientific">Rubritalea profundi</name>
    <dbReference type="NCBI Taxonomy" id="1658618"/>
    <lineage>
        <taxon>Bacteria</taxon>
        <taxon>Pseudomonadati</taxon>
        <taxon>Verrucomicrobiota</taxon>
        <taxon>Verrucomicrobiia</taxon>
        <taxon>Verrucomicrobiales</taxon>
        <taxon>Rubritaleaceae</taxon>
        <taxon>Rubritalea</taxon>
    </lineage>
</organism>
<feature type="transmembrane region" description="Helical" evidence="8">
    <location>
        <begin position="214"/>
        <end position="232"/>
    </location>
</feature>
<feature type="transmembrane region" description="Helical" evidence="8">
    <location>
        <begin position="426"/>
        <end position="446"/>
    </location>
</feature>
<evidence type="ECO:0000313" key="9">
    <source>
        <dbReference type="EMBL" id="PQJ30425.1"/>
    </source>
</evidence>
<dbReference type="Proteomes" id="UP000239907">
    <property type="component" value="Unassembled WGS sequence"/>
</dbReference>
<feature type="transmembrane region" description="Helical" evidence="8">
    <location>
        <begin position="506"/>
        <end position="526"/>
    </location>
</feature>
<gene>
    <name evidence="9" type="ORF">BSZ32_17840</name>
</gene>
<evidence type="ECO:0000256" key="2">
    <source>
        <dbReference type="ARBA" id="ARBA00010100"/>
    </source>
</evidence>
<feature type="transmembrane region" description="Helical" evidence="8">
    <location>
        <begin position="184"/>
        <end position="202"/>
    </location>
</feature>
<proteinExistence type="inferred from homology"/>
<dbReference type="AlphaFoldDB" id="A0A2S7U5X8"/>
<dbReference type="InterPro" id="IPR003804">
    <property type="entry name" value="Lactate_perm"/>
</dbReference>
<keyword evidence="4 8" id="KW-1003">Cell membrane</keyword>
<evidence type="ECO:0000256" key="3">
    <source>
        <dbReference type="ARBA" id="ARBA00022448"/>
    </source>
</evidence>